<organism evidence="2">
    <name type="scientific">Rhizophora mucronata</name>
    <name type="common">Asiatic mangrove</name>
    <dbReference type="NCBI Taxonomy" id="61149"/>
    <lineage>
        <taxon>Eukaryota</taxon>
        <taxon>Viridiplantae</taxon>
        <taxon>Streptophyta</taxon>
        <taxon>Embryophyta</taxon>
        <taxon>Tracheophyta</taxon>
        <taxon>Spermatophyta</taxon>
        <taxon>Magnoliopsida</taxon>
        <taxon>eudicotyledons</taxon>
        <taxon>Gunneridae</taxon>
        <taxon>Pentapetalae</taxon>
        <taxon>rosids</taxon>
        <taxon>fabids</taxon>
        <taxon>Malpighiales</taxon>
        <taxon>Rhizophoraceae</taxon>
        <taxon>Rhizophora</taxon>
    </lineage>
</organism>
<sequence length="30" mass="3155">MKSASKEIGLQLWSGSPKTANTPSGMDGKF</sequence>
<feature type="region of interest" description="Disordered" evidence="1">
    <location>
        <begin position="1"/>
        <end position="30"/>
    </location>
</feature>
<reference evidence="2" key="1">
    <citation type="submission" date="2018-02" db="EMBL/GenBank/DDBJ databases">
        <title>Rhizophora mucronata_Transcriptome.</title>
        <authorList>
            <person name="Meera S.P."/>
            <person name="Sreeshan A."/>
            <person name="Augustine A."/>
        </authorList>
    </citation>
    <scope>NUCLEOTIDE SEQUENCE</scope>
    <source>
        <tissue evidence="2">Leaf</tissue>
    </source>
</reference>
<evidence type="ECO:0000313" key="2">
    <source>
        <dbReference type="EMBL" id="MBX52055.1"/>
    </source>
</evidence>
<evidence type="ECO:0000256" key="1">
    <source>
        <dbReference type="SAM" id="MobiDB-lite"/>
    </source>
</evidence>
<dbReference type="AlphaFoldDB" id="A0A2P2PBF0"/>
<feature type="compositionally biased region" description="Polar residues" evidence="1">
    <location>
        <begin position="13"/>
        <end position="24"/>
    </location>
</feature>
<protein>
    <submittedName>
        <fullName evidence="2">Uncharacterized protein</fullName>
    </submittedName>
</protein>
<accession>A0A2P2PBF0</accession>
<name>A0A2P2PBF0_RHIMU</name>
<dbReference type="EMBL" id="GGEC01071571">
    <property type="protein sequence ID" value="MBX52055.1"/>
    <property type="molecule type" value="Transcribed_RNA"/>
</dbReference>
<proteinExistence type="predicted"/>